<comment type="subcellular location">
    <subcellularLocation>
        <location evidence="1">Endoplasmic reticulum membrane</location>
    </subcellularLocation>
</comment>
<dbReference type="EMBL" id="LR877157">
    <property type="protein sequence ID" value="CAD2219190.1"/>
    <property type="molecule type" value="Genomic_DNA"/>
</dbReference>
<accession>A0A7G2CH79</accession>
<feature type="compositionally biased region" description="Basic residues" evidence="9">
    <location>
        <begin position="545"/>
        <end position="560"/>
    </location>
</feature>
<evidence type="ECO:0000256" key="10">
    <source>
        <dbReference type="SAM" id="Phobius"/>
    </source>
</evidence>
<feature type="region of interest" description="Disordered" evidence="9">
    <location>
        <begin position="504"/>
        <end position="645"/>
    </location>
</feature>
<dbReference type="GO" id="GO:0006869">
    <property type="term" value="P:lipid transport"/>
    <property type="evidence" value="ECO:0007669"/>
    <property type="project" value="UniProtKB-KW"/>
</dbReference>
<feature type="domain" description="SMP-LTD" evidence="11">
    <location>
        <begin position="289"/>
        <end position="497"/>
    </location>
</feature>
<organism evidence="12 13">
    <name type="scientific">Angomonas deanei</name>
    <dbReference type="NCBI Taxonomy" id="59799"/>
    <lineage>
        <taxon>Eukaryota</taxon>
        <taxon>Discoba</taxon>
        <taxon>Euglenozoa</taxon>
        <taxon>Kinetoplastea</taxon>
        <taxon>Metakinetoplastina</taxon>
        <taxon>Trypanosomatida</taxon>
        <taxon>Trypanosomatidae</taxon>
        <taxon>Strigomonadinae</taxon>
        <taxon>Angomonas</taxon>
    </lineage>
</organism>
<evidence type="ECO:0000256" key="6">
    <source>
        <dbReference type="ARBA" id="ARBA00023055"/>
    </source>
</evidence>
<evidence type="ECO:0000256" key="4">
    <source>
        <dbReference type="ARBA" id="ARBA00022824"/>
    </source>
</evidence>
<dbReference type="PROSITE" id="PS51847">
    <property type="entry name" value="SMP"/>
    <property type="match status" value="1"/>
</dbReference>
<feature type="region of interest" description="Disordered" evidence="9">
    <location>
        <begin position="180"/>
        <end position="207"/>
    </location>
</feature>
<evidence type="ECO:0000256" key="2">
    <source>
        <dbReference type="ARBA" id="ARBA00022448"/>
    </source>
</evidence>
<feature type="compositionally biased region" description="Basic residues" evidence="9">
    <location>
        <begin position="180"/>
        <end position="189"/>
    </location>
</feature>
<dbReference type="InterPro" id="IPR031468">
    <property type="entry name" value="SMP_LBD"/>
</dbReference>
<keyword evidence="13" id="KW-1185">Reference proteome</keyword>
<dbReference type="OrthoDB" id="26740at2759"/>
<keyword evidence="2" id="KW-0813">Transport</keyword>
<dbReference type="AlphaFoldDB" id="A0A7G2CH79"/>
<dbReference type="GO" id="GO:0005789">
    <property type="term" value="C:endoplasmic reticulum membrane"/>
    <property type="evidence" value="ECO:0007669"/>
    <property type="project" value="UniProtKB-SubCell"/>
</dbReference>
<feature type="transmembrane region" description="Helical" evidence="10">
    <location>
        <begin position="6"/>
        <end position="26"/>
    </location>
</feature>
<feature type="compositionally biased region" description="Acidic residues" evidence="9">
    <location>
        <begin position="506"/>
        <end position="515"/>
    </location>
</feature>
<keyword evidence="5 10" id="KW-1133">Transmembrane helix</keyword>
<keyword evidence="4" id="KW-0256">Endoplasmic reticulum</keyword>
<dbReference type="PANTHER" id="PTHR13466">
    <property type="entry name" value="TEX2 PROTEIN-RELATED"/>
    <property type="match status" value="1"/>
</dbReference>
<evidence type="ECO:0000313" key="12">
    <source>
        <dbReference type="EMBL" id="CAD2219190.1"/>
    </source>
</evidence>
<proteinExistence type="predicted"/>
<dbReference type="Pfam" id="PF26547">
    <property type="entry name" value="PDZD8_N"/>
    <property type="match status" value="1"/>
</dbReference>
<evidence type="ECO:0000313" key="13">
    <source>
        <dbReference type="Proteomes" id="UP000515908"/>
    </source>
</evidence>
<dbReference type="InterPro" id="IPR058801">
    <property type="entry name" value="PDZD8_N"/>
</dbReference>
<keyword evidence="8 10" id="KW-0472">Membrane</keyword>
<evidence type="ECO:0000256" key="9">
    <source>
        <dbReference type="SAM" id="MobiDB-lite"/>
    </source>
</evidence>
<evidence type="ECO:0000256" key="1">
    <source>
        <dbReference type="ARBA" id="ARBA00004586"/>
    </source>
</evidence>
<reference evidence="12 13" key="1">
    <citation type="submission" date="2020-08" db="EMBL/GenBank/DDBJ databases">
        <authorList>
            <person name="Newling K."/>
            <person name="Davey J."/>
            <person name="Forrester S."/>
        </authorList>
    </citation>
    <scope>NUCLEOTIDE SEQUENCE [LARGE SCALE GENOMIC DNA]</scope>
    <source>
        <strain evidence="13">Crithidia deanei Carvalho (ATCC PRA-265)</strain>
    </source>
</reference>
<evidence type="ECO:0000256" key="8">
    <source>
        <dbReference type="ARBA" id="ARBA00023136"/>
    </source>
</evidence>
<name>A0A7G2CH79_9TRYP</name>
<dbReference type="Proteomes" id="UP000515908">
    <property type="component" value="Chromosome 13"/>
</dbReference>
<dbReference type="PANTHER" id="PTHR13466:SF1">
    <property type="entry name" value="SMP-LTD DOMAIN-CONTAINING PROTEIN"/>
    <property type="match status" value="1"/>
</dbReference>
<evidence type="ECO:0000256" key="7">
    <source>
        <dbReference type="ARBA" id="ARBA00023121"/>
    </source>
</evidence>
<evidence type="ECO:0000259" key="11">
    <source>
        <dbReference type="PROSITE" id="PS51847"/>
    </source>
</evidence>
<keyword evidence="6" id="KW-0445">Lipid transport</keyword>
<evidence type="ECO:0000256" key="3">
    <source>
        <dbReference type="ARBA" id="ARBA00022692"/>
    </source>
</evidence>
<evidence type="ECO:0000256" key="5">
    <source>
        <dbReference type="ARBA" id="ARBA00022989"/>
    </source>
</evidence>
<keyword evidence="7" id="KW-0446">Lipid-binding</keyword>
<feature type="compositionally biased region" description="Basic and acidic residues" evidence="9">
    <location>
        <begin position="526"/>
        <end position="544"/>
    </location>
</feature>
<gene>
    <name evidence="12" type="ORF">ADEAN_000669200</name>
</gene>
<keyword evidence="3 10" id="KW-0812">Transmembrane</keyword>
<dbReference type="CDD" id="cd21675">
    <property type="entry name" value="SMP_TEX2"/>
    <property type="match status" value="1"/>
</dbReference>
<dbReference type="GO" id="GO:0008289">
    <property type="term" value="F:lipid binding"/>
    <property type="evidence" value="ECO:0007669"/>
    <property type="project" value="UniProtKB-KW"/>
</dbReference>
<dbReference type="VEuPathDB" id="TriTrypDB:ADEAN_000669200"/>
<protein>
    <recommendedName>
        <fullName evidence="11">SMP-LTD domain-containing protein</fullName>
    </recommendedName>
</protein>
<sequence length="645" mass="72350">MFIAIHFLYGAFLGAVVCLTFFVLVFRKVTSLMEKTIRKKALKHAAFDAVAKEAAQVPPSKVETLCRLVCFDNDIVGEAVLCRCVLLNHTLHIYRIEQVLTLPDHRQKVLKETLLGKINSYCVETTGKKISKYHRHVNSRSRYASVKGKCTVLTAKEGSPLFIPFLDKLLEMHLSNVARDKKHHHHHTSPAHLRSSPDTSHALTDGGGEARPLDYGITNLFMPDSVKPKGFASYLKNTFYGENAAGEHTYSIGSDKTAPTVAEVSTWRCIAIKFPTRRENERWMNLLQSNERTDLWNHYLTHMPCKDIFNVLVARLFFENTTSNRLHDILTKKIQEKFEALAKTLGQNVKGKIFLESLTIGGEVPLFNNVSEAEVSTCGDLEFAFDVLYRGGLVLAVRFSITYRDIKVPDITFTIKVLELAGRMRLNVGPPHTKKFWLGCPQPPELRLEITQNVQSEGFLATALSLLPDLSSIISNVLREKIFEDMILPNYDFFPWVSFDDHFKEEEEEEEEESDKEGTVASSKAAEGETKSTKGSEKSESKKERKERKKREKSLKKQSRSAKGDSTVGGMSSREGSFAGTSPSHRSPSSKKDDATEWESSDEERGSRRDPPSLPCPLPPLLAGLTHWPAASRGSAPRSVASRHA</sequence>